<feature type="transmembrane region" description="Helical" evidence="1">
    <location>
        <begin position="231"/>
        <end position="250"/>
    </location>
</feature>
<reference evidence="3 4" key="1">
    <citation type="submission" date="2014-04" db="EMBL/GenBank/DDBJ databases">
        <title>Evolutionary Origins and Diversification of the Mycorrhizal Mutualists.</title>
        <authorList>
            <consortium name="DOE Joint Genome Institute"/>
            <consortium name="Mycorrhizal Genomics Consortium"/>
            <person name="Kohler A."/>
            <person name="Kuo A."/>
            <person name="Nagy L.G."/>
            <person name="Floudas D."/>
            <person name="Copeland A."/>
            <person name="Barry K.W."/>
            <person name="Cichocki N."/>
            <person name="Veneault-Fourrey C."/>
            <person name="LaButti K."/>
            <person name="Lindquist E.A."/>
            <person name="Lipzen A."/>
            <person name="Lundell T."/>
            <person name="Morin E."/>
            <person name="Murat C."/>
            <person name="Riley R."/>
            <person name="Ohm R."/>
            <person name="Sun H."/>
            <person name="Tunlid A."/>
            <person name="Henrissat B."/>
            <person name="Grigoriev I.V."/>
            <person name="Hibbett D.S."/>
            <person name="Martin F."/>
        </authorList>
    </citation>
    <scope>NUCLEOTIDE SEQUENCE [LARGE SCALE GENOMIC DNA]</scope>
    <source>
        <strain evidence="3 4">MD-312</strain>
    </source>
</reference>
<protein>
    <recommendedName>
        <fullName evidence="2">DUF6533 domain-containing protein</fullName>
    </recommendedName>
</protein>
<organism evidence="3 4">
    <name type="scientific">Hydnomerulius pinastri MD-312</name>
    <dbReference type="NCBI Taxonomy" id="994086"/>
    <lineage>
        <taxon>Eukaryota</taxon>
        <taxon>Fungi</taxon>
        <taxon>Dikarya</taxon>
        <taxon>Basidiomycota</taxon>
        <taxon>Agaricomycotina</taxon>
        <taxon>Agaricomycetes</taxon>
        <taxon>Agaricomycetidae</taxon>
        <taxon>Boletales</taxon>
        <taxon>Boletales incertae sedis</taxon>
        <taxon>Leucogyrophana</taxon>
    </lineage>
</organism>
<dbReference type="Proteomes" id="UP000053820">
    <property type="component" value="Unassembled WGS sequence"/>
</dbReference>
<keyword evidence="4" id="KW-1185">Reference proteome</keyword>
<feature type="domain" description="DUF6533" evidence="2">
    <location>
        <begin position="45"/>
        <end position="87"/>
    </location>
</feature>
<gene>
    <name evidence="3" type="ORF">HYDPIDRAFT_30570</name>
</gene>
<dbReference type="OrthoDB" id="3350812at2759"/>
<accession>A0A0C9VVY2</accession>
<keyword evidence="1" id="KW-0812">Transmembrane</keyword>
<dbReference type="InterPro" id="IPR045340">
    <property type="entry name" value="DUF6533"/>
</dbReference>
<dbReference type="AlphaFoldDB" id="A0A0C9VVY2"/>
<evidence type="ECO:0000313" key="3">
    <source>
        <dbReference type="EMBL" id="KIJ62315.1"/>
    </source>
</evidence>
<feature type="transmembrane region" description="Helical" evidence="1">
    <location>
        <begin position="142"/>
        <end position="163"/>
    </location>
</feature>
<name>A0A0C9VVY2_9AGAM</name>
<dbReference type="Pfam" id="PF20151">
    <property type="entry name" value="DUF6533"/>
    <property type="match status" value="1"/>
</dbReference>
<dbReference type="HOGENOM" id="CLU_035509_11_3_1"/>
<evidence type="ECO:0000259" key="2">
    <source>
        <dbReference type="Pfam" id="PF20151"/>
    </source>
</evidence>
<feature type="transmembrane region" description="Helical" evidence="1">
    <location>
        <begin position="191"/>
        <end position="211"/>
    </location>
</feature>
<evidence type="ECO:0000256" key="1">
    <source>
        <dbReference type="SAM" id="Phobius"/>
    </source>
</evidence>
<dbReference type="EMBL" id="KN839856">
    <property type="protein sequence ID" value="KIJ62315.1"/>
    <property type="molecule type" value="Genomic_DNA"/>
</dbReference>
<evidence type="ECO:0000313" key="4">
    <source>
        <dbReference type="Proteomes" id="UP000053820"/>
    </source>
</evidence>
<keyword evidence="1" id="KW-1133">Transmembrane helix</keyword>
<keyword evidence="1" id="KW-0472">Membrane</keyword>
<proteinExistence type="predicted"/>
<feature type="transmembrane region" description="Helical" evidence="1">
    <location>
        <begin position="115"/>
        <end position="135"/>
    </location>
</feature>
<sequence>MSISISPATPTAIQIVLTRDSLQFGVGTAICTLFLELGKLTNDQVIAPVIVIYDCFLTLDCEITHIWQQHWSPIKALYLYSRYMPIIDTAFMILYRDNLAAPTTKTCGVSMSIQLWFYVLGMALSEAVFSLRSWAVWGNNRILGWILAVVSSISIAIALYGIAKYNASLKFVTGVGGCVVYDSENVLWIDWSVLMIMEAALLSMVLIKTYINYRRECKITKLTHVILRDGILYFALLFLLILLNLIISAVETKGIITMMAAGSVPSRARLIDFGTTFNHQLRPARILHAIFAVRMVLHFRKVDLDRAKDPDPTESYPITSQISIPYVVATVQQANDDEMITEIPRSYHEA</sequence>